<dbReference type="SUPFAM" id="SSF69255">
    <property type="entry name" value="gp5 N-terminal domain-like"/>
    <property type="match status" value="1"/>
</dbReference>
<gene>
    <name evidence="2" type="ORF">RKA07_11740</name>
</gene>
<protein>
    <submittedName>
        <fullName evidence="2">Phage baseplate assembly protein V</fullName>
    </submittedName>
</protein>
<organism evidence="2 3">
    <name type="scientific">Marinobacter xiaoshiensis</name>
    <dbReference type="NCBI Taxonomy" id="3073652"/>
    <lineage>
        <taxon>Bacteria</taxon>
        <taxon>Pseudomonadati</taxon>
        <taxon>Pseudomonadota</taxon>
        <taxon>Gammaproteobacteria</taxon>
        <taxon>Pseudomonadales</taxon>
        <taxon>Marinobacteraceae</taxon>
        <taxon>Marinobacter</taxon>
    </lineage>
</organism>
<dbReference type="InterPro" id="IPR037026">
    <property type="entry name" value="Vgr_OB-fold_dom_sf"/>
</dbReference>
<dbReference type="Proteomes" id="UP001267407">
    <property type="component" value="Unassembled WGS sequence"/>
</dbReference>
<comment type="caution">
    <text evidence="2">The sequence shown here is derived from an EMBL/GenBank/DDBJ whole genome shotgun (WGS) entry which is preliminary data.</text>
</comment>
<evidence type="ECO:0000313" key="2">
    <source>
        <dbReference type="EMBL" id="MDS1310761.1"/>
    </source>
</evidence>
<dbReference type="Gene3D" id="2.40.50.230">
    <property type="entry name" value="Gp5 N-terminal domain"/>
    <property type="match status" value="1"/>
</dbReference>
<feature type="domain" description="Gp5/Type VI secretion system Vgr protein OB-fold" evidence="1">
    <location>
        <begin position="14"/>
        <end position="82"/>
    </location>
</feature>
<name>A0ABU2HI71_9GAMM</name>
<proteinExistence type="predicted"/>
<evidence type="ECO:0000313" key="3">
    <source>
        <dbReference type="Proteomes" id="UP001267407"/>
    </source>
</evidence>
<accession>A0ABU2HI71</accession>
<dbReference type="InterPro" id="IPR006531">
    <property type="entry name" value="Gp5/Vgr_OB"/>
</dbReference>
<evidence type="ECO:0000259" key="1">
    <source>
        <dbReference type="Pfam" id="PF04717"/>
    </source>
</evidence>
<keyword evidence="3" id="KW-1185">Reference proteome</keyword>
<reference evidence="2" key="1">
    <citation type="submission" date="2023-09" db="EMBL/GenBank/DDBJ databases">
        <title>Marinobacter sediminicola sp. nov. and Marinobacter maritimum sp. nov., isolated from marine sediment.</title>
        <authorList>
            <person name="An J."/>
        </authorList>
    </citation>
    <scope>NUCLEOTIDE SEQUENCE</scope>
    <source>
        <strain evidence="2">F60267</strain>
    </source>
</reference>
<dbReference type="RefSeq" id="WP_200205044.1">
    <property type="nucleotide sequence ID" value="NZ_JAVMBO010000016.1"/>
</dbReference>
<sequence length="214" mass="22493">MNSHIPGNLQSLQLAEVIDNADPENRGRIRVRFHATELECWASVIAPSAGQGYGASFIPRLGETVVAAFAAPDMPLVLGSIWTGTESRPDEAEPQEEHYVVRTPSGTVMEFDDSASGPSFEVITRSGYSVRISESGGGEINIERGSQKVTLTSTSIEVSSSGPVEISAANVSISASMVQVDASMSRFSGVVQADTVIANSVVGTSYTPGAGNIW</sequence>
<dbReference type="Pfam" id="PF04717">
    <property type="entry name" value="Phage_base_V"/>
    <property type="match status" value="1"/>
</dbReference>
<dbReference type="EMBL" id="JAVMBO010000016">
    <property type="protein sequence ID" value="MDS1310761.1"/>
    <property type="molecule type" value="Genomic_DNA"/>
</dbReference>